<name>A0A4W5LRT5_9TELE</name>
<dbReference type="GO" id="GO:0005634">
    <property type="term" value="C:nucleus"/>
    <property type="evidence" value="ECO:0007669"/>
    <property type="project" value="UniProtKB-SubCell"/>
</dbReference>
<feature type="compositionally biased region" description="Low complexity" evidence="13">
    <location>
        <begin position="221"/>
        <end position="249"/>
    </location>
</feature>
<evidence type="ECO:0000256" key="6">
    <source>
        <dbReference type="ARBA" id="ARBA00022786"/>
    </source>
</evidence>
<keyword evidence="8 12" id="KW-0788">Thiol protease</keyword>
<accession>A0A4W5LRT5</accession>
<reference evidence="16" key="3">
    <citation type="submission" date="2025-09" db="UniProtKB">
        <authorList>
            <consortium name="Ensembl"/>
        </authorList>
    </citation>
    <scope>IDENTIFICATION</scope>
</reference>
<dbReference type="SUPFAM" id="SSF57850">
    <property type="entry name" value="RING/U-box"/>
    <property type="match status" value="1"/>
</dbReference>
<comment type="subcellular location">
    <subcellularLocation>
        <location evidence="2">Nucleus</location>
    </subcellularLocation>
</comment>
<feature type="region of interest" description="Disordered" evidence="13">
    <location>
        <begin position="325"/>
        <end position="345"/>
    </location>
</feature>
<evidence type="ECO:0000259" key="15">
    <source>
        <dbReference type="PROSITE" id="PS50271"/>
    </source>
</evidence>
<evidence type="ECO:0000313" key="17">
    <source>
        <dbReference type="Proteomes" id="UP000314982"/>
    </source>
</evidence>
<dbReference type="Pfam" id="PF02148">
    <property type="entry name" value="zf-UBP"/>
    <property type="match status" value="1"/>
</dbReference>
<keyword evidence="5 11" id="KW-0863">Zinc-finger</keyword>
<dbReference type="GO" id="GO:0008270">
    <property type="term" value="F:zinc ion binding"/>
    <property type="evidence" value="ECO:0007669"/>
    <property type="project" value="UniProtKB-KW"/>
</dbReference>
<keyword evidence="4" id="KW-0479">Metal-binding</keyword>
<dbReference type="PANTHER" id="PTHR21646">
    <property type="entry name" value="UBIQUITIN CARBOXYL-TERMINAL HYDROLASE"/>
    <property type="match status" value="1"/>
</dbReference>
<keyword evidence="10" id="KW-0539">Nucleus</keyword>
<dbReference type="InterPro" id="IPR028889">
    <property type="entry name" value="USP"/>
</dbReference>
<proteinExistence type="inferred from homology"/>
<dbReference type="FunFam" id="3.30.40.10:FF:000067">
    <property type="entry name" value="Ubiquitinyl hydrolase 1"/>
    <property type="match status" value="1"/>
</dbReference>
<dbReference type="InterPro" id="IPR050185">
    <property type="entry name" value="Ub_carboxyl-term_hydrolase"/>
</dbReference>
<sequence>MDRCKHVGRLRLAPDHSILNPQKWHCVDCNTTESVWACLGCAHVACGRYIEEHALQHFLQHRHPLAMEVNELYVFCYLCDDYVLNDNATGDLKLLRSTLSAIQSQRYEVTTRSGRTLRSASAPPDAPQPCGSSELQLRDEDRMFTALWHRRRALMGRVFHTWFSLTDGGKRREEEERQREEEERRRKELRERRKTLKRQLQEALESDPPRKSHRLRIASQRAAAAAAVTPRPTRTRTPTRTAPFPAPRRAPSKQGDSPLKRRPTVTPGVTGLRNLGNTCYMNSILQVLSHLHIFRECFLRLDLTQALELLASAVHGQLVVPSPGGPVSSSPLAQRRGPQVGAGLSGGASRARSMELIQPKEPSSKHISLCHELHTLFQVMWSGKWALVSPFAMLHSVWQLIPAFRGYAQQDAQEFLCELLDKVQHELESTGTHTPPAGVSTGQRHLIKQVLSVVNTIFHGQLLSQVTCLACDHRSNTVEPFWDLSLEFPERYHSNSRESAAQISCQLTEMLAKFTETEALEGNIYACDQCNSKRRRFSSKPVILTEAQKQLMVHKLPQVLRLHLKRFRWSGRNHREKIGVHVSFDQLLNMEPYCCRDPSPKGSPKHFLYELSAVVMHHGKGFGSGHYTAYCYNKEGRFWVHCNDSKLSVCSVEEVCGAQAYILFYTQRFTQDKDRPL</sequence>
<dbReference type="PROSITE" id="PS50271">
    <property type="entry name" value="ZF_UBP"/>
    <property type="match status" value="1"/>
</dbReference>
<keyword evidence="3 12" id="KW-0645">Protease</keyword>
<evidence type="ECO:0000256" key="5">
    <source>
        <dbReference type="ARBA" id="ARBA00022771"/>
    </source>
</evidence>
<reference evidence="16" key="2">
    <citation type="submission" date="2025-08" db="UniProtKB">
        <authorList>
            <consortium name="Ensembl"/>
        </authorList>
    </citation>
    <scope>IDENTIFICATION</scope>
</reference>
<evidence type="ECO:0000256" key="9">
    <source>
        <dbReference type="ARBA" id="ARBA00022833"/>
    </source>
</evidence>
<dbReference type="PROSITE" id="PS00972">
    <property type="entry name" value="USP_1"/>
    <property type="match status" value="1"/>
</dbReference>
<dbReference type="SUPFAM" id="SSF54001">
    <property type="entry name" value="Cysteine proteinases"/>
    <property type="match status" value="1"/>
</dbReference>
<dbReference type="InterPro" id="IPR001394">
    <property type="entry name" value="Peptidase_C19_UCH"/>
</dbReference>
<dbReference type="Proteomes" id="UP000314982">
    <property type="component" value="Unassembled WGS sequence"/>
</dbReference>
<dbReference type="Gene3D" id="3.30.40.10">
    <property type="entry name" value="Zinc/RING finger domain, C3HC4 (zinc finger)"/>
    <property type="match status" value="1"/>
</dbReference>
<evidence type="ECO:0000256" key="10">
    <source>
        <dbReference type="ARBA" id="ARBA00023242"/>
    </source>
</evidence>
<dbReference type="AlphaFoldDB" id="A0A4W5LRT5"/>
<feature type="domain" description="UBP-type" evidence="15">
    <location>
        <begin position="2"/>
        <end position="99"/>
    </location>
</feature>
<feature type="domain" description="USP" evidence="14">
    <location>
        <begin position="270"/>
        <end position="668"/>
    </location>
</feature>
<evidence type="ECO:0000259" key="14">
    <source>
        <dbReference type="PROSITE" id="PS50235"/>
    </source>
</evidence>
<protein>
    <recommendedName>
        <fullName evidence="12">Ubiquitin carboxyl-terminal hydrolase</fullName>
        <ecNumber evidence="12">3.4.19.12</ecNumber>
    </recommendedName>
</protein>
<organism evidence="16 17">
    <name type="scientific">Hucho hucho</name>
    <name type="common">huchen</name>
    <dbReference type="NCBI Taxonomy" id="62062"/>
    <lineage>
        <taxon>Eukaryota</taxon>
        <taxon>Metazoa</taxon>
        <taxon>Chordata</taxon>
        <taxon>Craniata</taxon>
        <taxon>Vertebrata</taxon>
        <taxon>Euteleostomi</taxon>
        <taxon>Actinopterygii</taxon>
        <taxon>Neopterygii</taxon>
        <taxon>Teleostei</taxon>
        <taxon>Protacanthopterygii</taxon>
        <taxon>Salmoniformes</taxon>
        <taxon>Salmonidae</taxon>
        <taxon>Salmoninae</taxon>
        <taxon>Hucho</taxon>
    </lineage>
</organism>
<dbReference type="InterPro" id="IPR018200">
    <property type="entry name" value="USP_CS"/>
</dbReference>
<dbReference type="Gene3D" id="3.90.70.10">
    <property type="entry name" value="Cysteine proteinases"/>
    <property type="match status" value="1"/>
</dbReference>
<evidence type="ECO:0000256" key="8">
    <source>
        <dbReference type="ARBA" id="ARBA00022807"/>
    </source>
</evidence>
<keyword evidence="9" id="KW-0862">Zinc</keyword>
<dbReference type="InterPro" id="IPR001607">
    <property type="entry name" value="Znf_UBP"/>
</dbReference>
<dbReference type="GO" id="GO:0004843">
    <property type="term" value="F:cysteine-type deubiquitinase activity"/>
    <property type="evidence" value="ECO:0007669"/>
    <property type="project" value="UniProtKB-UniRule"/>
</dbReference>
<dbReference type="GO" id="GO:0006508">
    <property type="term" value="P:proteolysis"/>
    <property type="evidence" value="ECO:0007669"/>
    <property type="project" value="UniProtKB-KW"/>
</dbReference>
<evidence type="ECO:0000313" key="16">
    <source>
        <dbReference type="Ensembl" id="ENSHHUP00000028946.1"/>
    </source>
</evidence>
<evidence type="ECO:0000256" key="1">
    <source>
        <dbReference type="ARBA" id="ARBA00000707"/>
    </source>
</evidence>
<keyword evidence="7 12" id="KW-0378">Hydrolase</keyword>
<dbReference type="InterPro" id="IPR038765">
    <property type="entry name" value="Papain-like_cys_pep_sf"/>
</dbReference>
<reference evidence="17" key="1">
    <citation type="submission" date="2018-06" db="EMBL/GenBank/DDBJ databases">
        <title>Genome assembly of Danube salmon.</title>
        <authorList>
            <person name="Macqueen D.J."/>
            <person name="Gundappa M.K."/>
        </authorList>
    </citation>
    <scope>NUCLEOTIDE SEQUENCE [LARGE SCALE GENOMIC DNA]</scope>
</reference>
<comment type="similarity">
    <text evidence="12">Belongs to the peptidase C19 family.</text>
</comment>
<keyword evidence="6 12" id="KW-0833">Ubl conjugation pathway</keyword>
<dbReference type="Ensembl" id="ENSHHUT00000030153.1">
    <property type="protein sequence ID" value="ENSHHUP00000028946.1"/>
    <property type="gene ID" value="ENSHHUG00000018429.1"/>
</dbReference>
<dbReference type="GeneTree" id="ENSGT00940000160526"/>
<feature type="region of interest" description="Disordered" evidence="13">
    <location>
        <begin position="111"/>
        <end position="133"/>
    </location>
</feature>
<dbReference type="EC" id="3.4.19.12" evidence="12"/>
<dbReference type="PANTHER" id="PTHR21646:SF5">
    <property type="entry name" value="UBIQUITIN CARBOXYL-TERMINAL HYDROLASE-RELATED"/>
    <property type="match status" value="1"/>
</dbReference>
<evidence type="ECO:0000256" key="4">
    <source>
        <dbReference type="ARBA" id="ARBA00022723"/>
    </source>
</evidence>
<dbReference type="PROSITE" id="PS50235">
    <property type="entry name" value="USP_3"/>
    <property type="match status" value="1"/>
</dbReference>
<evidence type="ECO:0000256" key="13">
    <source>
        <dbReference type="SAM" id="MobiDB-lite"/>
    </source>
</evidence>
<dbReference type="PROSITE" id="PS00973">
    <property type="entry name" value="USP_2"/>
    <property type="match status" value="1"/>
</dbReference>
<evidence type="ECO:0000256" key="3">
    <source>
        <dbReference type="ARBA" id="ARBA00022670"/>
    </source>
</evidence>
<keyword evidence="17" id="KW-1185">Reference proteome</keyword>
<evidence type="ECO:0000256" key="7">
    <source>
        <dbReference type="ARBA" id="ARBA00022801"/>
    </source>
</evidence>
<evidence type="ECO:0000256" key="12">
    <source>
        <dbReference type="RuleBase" id="RU366025"/>
    </source>
</evidence>
<dbReference type="InterPro" id="IPR013083">
    <property type="entry name" value="Znf_RING/FYVE/PHD"/>
</dbReference>
<comment type="catalytic activity">
    <reaction evidence="1 12">
        <text>Thiol-dependent hydrolysis of ester, thioester, amide, peptide and isopeptide bonds formed by the C-terminal Gly of ubiquitin (a 76-residue protein attached to proteins as an intracellular targeting signal).</text>
        <dbReference type="EC" id="3.4.19.12"/>
    </reaction>
</comment>
<feature type="region of interest" description="Disordered" evidence="13">
    <location>
        <begin position="187"/>
        <end position="269"/>
    </location>
</feature>
<dbReference type="Pfam" id="PF00443">
    <property type="entry name" value="UCH"/>
    <property type="match status" value="1"/>
</dbReference>
<evidence type="ECO:0000256" key="11">
    <source>
        <dbReference type="PROSITE-ProRule" id="PRU00502"/>
    </source>
</evidence>
<dbReference type="SMART" id="SM00290">
    <property type="entry name" value="ZnF_UBP"/>
    <property type="match status" value="1"/>
</dbReference>
<dbReference type="GO" id="GO:0016579">
    <property type="term" value="P:protein deubiquitination"/>
    <property type="evidence" value="ECO:0007669"/>
    <property type="project" value="InterPro"/>
</dbReference>
<evidence type="ECO:0000256" key="2">
    <source>
        <dbReference type="ARBA" id="ARBA00004123"/>
    </source>
</evidence>